<evidence type="ECO:0000256" key="2">
    <source>
        <dbReference type="ARBA" id="ARBA00010742"/>
    </source>
</evidence>
<reference evidence="9 10" key="1">
    <citation type="submission" date="2018-08" db="EMBL/GenBank/DDBJ databases">
        <title>Recombination of ecologically and evolutionarily significant loci maintains genetic cohesion in the Pseudomonas syringae species complex.</title>
        <authorList>
            <person name="Dillon M."/>
            <person name="Thakur S."/>
            <person name="Almeida R.N.D."/>
            <person name="Weir B.S."/>
            <person name="Guttman D.S."/>
        </authorList>
    </citation>
    <scope>NUCLEOTIDE SEQUENCE [LARGE SCALE GENOMIC DNA]</scope>
    <source>
        <strain evidence="9 10">ICMP 14479</strain>
    </source>
</reference>
<evidence type="ECO:0000256" key="6">
    <source>
        <dbReference type="ARBA" id="ARBA00070228"/>
    </source>
</evidence>
<dbReference type="SMART" id="SM00062">
    <property type="entry name" value="PBPb"/>
    <property type="match status" value="1"/>
</dbReference>
<sequence>MLAGASEPHPEKLETLTLLSRQRPSRCSQNPNRTVGESAMRTVILRRGLVALFAAAVSFGAIVQAQAAETLRIGYQKYGTLVLLKAKGTLEKRLADQGVQVQWTEFPGGPQLLEGLNVGSIDFGVTGETPPVFAQAAGADLLYVAYEPPAPTSEAILVPNDSPIKSVAELKGKKVVLNKGSNVHYLLVRALEDAGLNYTDVKTVFLPPADARAAFERGSVDAWVIWDPYQAAAEKQLQARTLRDGTGIADNHQFYLATKPYAEQHPQVIKALVEEVRAVGEWSKANPQEVTEQVAPLLGLPADITLTSVKRQGYGALFLTPEVVAAQQKIADTFYQLKLIPKPLSIKDVIWTPPAAVAKAP</sequence>
<dbReference type="CDD" id="cd13557">
    <property type="entry name" value="PBP2_SsuA"/>
    <property type="match status" value="1"/>
</dbReference>
<evidence type="ECO:0000256" key="3">
    <source>
        <dbReference type="ARBA" id="ARBA00022448"/>
    </source>
</evidence>
<evidence type="ECO:0000313" key="10">
    <source>
        <dbReference type="Proteomes" id="UP000280395"/>
    </source>
</evidence>
<name>A0A3M5VSN8_PSESX</name>
<feature type="domain" description="Solute-binding protein family 3/N-terminal" evidence="8">
    <location>
        <begin position="70"/>
        <end position="293"/>
    </location>
</feature>
<dbReference type="FunFam" id="3.40.190.10:FF:000050">
    <property type="entry name" value="Sulfonate ABC transporter substrate-binding protein"/>
    <property type="match status" value="1"/>
</dbReference>
<comment type="function">
    <text evidence="5">Part of a binding-protein-dependent transport system for aliphatic sulfonates. Putative binding protein.</text>
</comment>
<dbReference type="GO" id="GO:0016020">
    <property type="term" value="C:membrane"/>
    <property type="evidence" value="ECO:0007669"/>
    <property type="project" value="InterPro"/>
</dbReference>
<dbReference type="NCBIfam" id="NF008588">
    <property type="entry name" value="PRK11553.1"/>
    <property type="match status" value="1"/>
</dbReference>
<dbReference type="PANTHER" id="PTHR30024">
    <property type="entry name" value="ALIPHATIC SULFONATES-BINDING PROTEIN-RELATED"/>
    <property type="match status" value="1"/>
</dbReference>
<dbReference type="GO" id="GO:0042626">
    <property type="term" value="F:ATPase-coupled transmembrane transporter activity"/>
    <property type="evidence" value="ECO:0007669"/>
    <property type="project" value="InterPro"/>
</dbReference>
<keyword evidence="7" id="KW-1133">Transmembrane helix</keyword>
<evidence type="ECO:0000259" key="8">
    <source>
        <dbReference type="SMART" id="SM00062"/>
    </source>
</evidence>
<dbReference type="InterPro" id="IPR015168">
    <property type="entry name" value="SsuA/THI5"/>
</dbReference>
<dbReference type="Gene3D" id="3.40.190.10">
    <property type="entry name" value="Periplasmic binding protein-like II"/>
    <property type="match status" value="2"/>
</dbReference>
<dbReference type="NCBIfam" id="TIGR01728">
    <property type="entry name" value="SsuA_fam"/>
    <property type="match status" value="1"/>
</dbReference>
<dbReference type="InterPro" id="IPR010067">
    <property type="entry name" value="ABC_SsuA_sub-bd"/>
</dbReference>
<dbReference type="SUPFAM" id="SSF53850">
    <property type="entry name" value="Periplasmic binding protein-like II"/>
    <property type="match status" value="1"/>
</dbReference>
<dbReference type="Pfam" id="PF09084">
    <property type="entry name" value="NMT1"/>
    <property type="match status" value="1"/>
</dbReference>
<keyword evidence="7" id="KW-0812">Transmembrane</keyword>
<evidence type="ECO:0000313" key="9">
    <source>
        <dbReference type="EMBL" id="RMU61302.1"/>
    </source>
</evidence>
<dbReference type="GO" id="GO:0042597">
    <property type="term" value="C:periplasmic space"/>
    <property type="evidence" value="ECO:0007669"/>
    <property type="project" value="UniProtKB-SubCell"/>
</dbReference>
<accession>A0A3M5VSN8</accession>
<comment type="similarity">
    <text evidence="2">Belongs to the bacterial solute-binding protein SsuA/TauA family.</text>
</comment>
<feature type="transmembrane region" description="Helical" evidence="7">
    <location>
        <begin position="48"/>
        <end position="67"/>
    </location>
</feature>
<dbReference type="AlphaFoldDB" id="A0A3M5VSN8"/>
<proteinExistence type="inferred from homology"/>
<protein>
    <recommendedName>
        <fullName evidence="6">Putative aliphatic sulfonates-binding protein</fullName>
    </recommendedName>
</protein>
<dbReference type="EMBL" id="RBUA01000409">
    <property type="protein sequence ID" value="RMU61302.1"/>
    <property type="molecule type" value="Genomic_DNA"/>
</dbReference>
<comment type="caution">
    <text evidence="9">The sequence shown here is derived from an EMBL/GenBank/DDBJ whole genome shotgun (WGS) entry which is preliminary data.</text>
</comment>
<dbReference type="Proteomes" id="UP000280395">
    <property type="component" value="Unassembled WGS sequence"/>
</dbReference>
<keyword evidence="4" id="KW-0732">Signal</keyword>
<evidence type="ECO:0000256" key="1">
    <source>
        <dbReference type="ARBA" id="ARBA00004418"/>
    </source>
</evidence>
<evidence type="ECO:0000256" key="4">
    <source>
        <dbReference type="ARBA" id="ARBA00022729"/>
    </source>
</evidence>
<evidence type="ECO:0000256" key="5">
    <source>
        <dbReference type="ARBA" id="ARBA00055538"/>
    </source>
</evidence>
<organism evidence="9 10">
    <name type="scientific">Pseudomonas syringae pv. avii</name>
    <dbReference type="NCBI Taxonomy" id="663959"/>
    <lineage>
        <taxon>Bacteria</taxon>
        <taxon>Pseudomonadati</taxon>
        <taxon>Pseudomonadota</taxon>
        <taxon>Gammaproteobacteria</taxon>
        <taxon>Pseudomonadales</taxon>
        <taxon>Pseudomonadaceae</taxon>
        <taxon>Pseudomonas</taxon>
        <taxon>Pseudomonas syringae</taxon>
    </lineage>
</organism>
<dbReference type="InterPro" id="IPR001638">
    <property type="entry name" value="Solute-binding_3/MltF_N"/>
</dbReference>
<gene>
    <name evidence="9" type="ORF">ALP29_100120</name>
</gene>
<comment type="subcellular location">
    <subcellularLocation>
        <location evidence="1">Periplasm</location>
    </subcellularLocation>
</comment>
<dbReference type="PANTHER" id="PTHR30024:SF42">
    <property type="entry name" value="ALIPHATIC SULFONATES-BINDING PROTEIN-RELATED"/>
    <property type="match status" value="1"/>
</dbReference>
<keyword evidence="3" id="KW-0813">Transport</keyword>
<keyword evidence="7" id="KW-0472">Membrane</keyword>
<evidence type="ECO:0000256" key="7">
    <source>
        <dbReference type="SAM" id="Phobius"/>
    </source>
</evidence>